<dbReference type="GO" id="GO:0005829">
    <property type="term" value="C:cytosol"/>
    <property type="evidence" value="ECO:0007669"/>
    <property type="project" value="TreeGrafter"/>
</dbReference>
<dbReference type="OrthoDB" id="9771791at2"/>
<dbReference type="InterPro" id="IPR002220">
    <property type="entry name" value="DapA-like"/>
</dbReference>
<evidence type="ECO:0000313" key="6">
    <source>
        <dbReference type="Proteomes" id="UP000004893"/>
    </source>
</evidence>
<dbReference type="CDD" id="cd00408">
    <property type="entry name" value="DHDPS-like"/>
    <property type="match status" value="1"/>
</dbReference>
<dbReference type="AlphaFoldDB" id="C0C5R4"/>
<dbReference type="GO" id="GO:0008747">
    <property type="term" value="F:N-acetylneuraminate lyase activity"/>
    <property type="evidence" value="ECO:0007669"/>
    <property type="project" value="TreeGrafter"/>
</dbReference>
<dbReference type="Pfam" id="PF00701">
    <property type="entry name" value="DHDPS"/>
    <property type="match status" value="1"/>
</dbReference>
<gene>
    <name evidence="5" type="ORF">CLOHYLEM_07451</name>
</gene>
<evidence type="ECO:0000313" key="5">
    <source>
        <dbReference type="EMBL" id="EEG72448.1"/>
    </source>
</evidence>
<dbReference type="STRING" id="553973.CLOHYLEM_07451"/>
<dbReference type="PANTHER" id="PTHR42849:SF1">
    <property type="entry name" value="N-ACETYLNEURAMINATE LYASE"/>
    <property type="match status" value="1"/>
</dbReference>
<evidence type="ECO:0000256" key="4">
    <source>
        <dbReference type="PIRSR" id="PIRSR001365-2"/>
    </source>
</evidence>
<dbReference type="PIRSF" id="PIRSF001365">
    <property type="entry name" value="DHDPS"/>
    <property type="match status" value="1"/>
</dbReference>
<evidence type="ECO:0000256" key="2">
    <source>
        <dbReference type="PIRNR" id="PIRNR001365"/>
    </source>
</evidence>
<evidence type="ECO:0000256" key="1">
    <source>
        <dbReference type="ARBA" id="ARBA00023239"/>
    </source>
</evidence>
<accession>C0C5R4</accession>
<dbReference type="EMBL" id="ABYI02000041">
    <property type="protein sequence ID" value="EEG72448.1"/>
    <property type="molecule type" value="Genomic_DNA"/>
</dbReference>
<comment type="similarity">
    <text evidence="2">Belongs to the DapA family.</text>
</comment>
<dbReference type="Proteomes" id="UP000004893">
    <property type="component" value="Unassembled WGS sequence"/>
</dbReference>
<keyword evidence="1 2" id="KW-0456">Lyase</keyword>
<evidence type="ECO:0000256" key="3">
    <source>
        <dbReference type="PIRSR" id="PIRSR001365-1"/>
    </source>
</evidence>
<feature type="active site" description="Schiff-base intermediate with substrate" evidence="3">
    <location>
        <position position="163"/>
    </location>
</feature>
<name>C0C5R4_9FIRM</name>
<dbReference type="RefSeq" id="WP_006444796.1">
    <property type="nucleotide sequence ID" value="NZ_CP036524.1"/>
</dbReference>
<dbReference type="SMART" id="SM01130">
    <property type="entry name" value="DHDPS"/>
    <property type="match status" value="1"/>
</dbReference>
<feature type="binding site" evidence="4">
    <location>
        <position position="206"/>
    </location>
    <ligand>
        <name>pyruvate</name>
        <dbReference type="ChEBI" id="CHEBI:15361"/>
    </ligand>
</feature>
<keyword evidence="6" id="KW-1185">Reference proteome</keyword>
<reference evidence="5" key="1">
    <citation type="submission" date="2009-02" db="EMBL/GenBank/DDBJ databases">
        <authorList>
            <person name="Fulton L."/>
            <person name="Clifton S."/>
            <person name="Fulton B."/>
            <person name="Xu J."/>
            <person name="Minx P."/>
            <person name="Pepin K.H."/>
            <person name="Johnson M."/>
            <person name="Bhonagiri V."/>
            <person name="Nash W.E."/>
            <person name="Mardis E.R."/>
            <person name="Wilson R.K."/>
        </authorList>
    </citation>
    <scope>NUCLEOTIDE SEQUENCE [LARGE SCALE GENOMIC DNA]</scope>
    <source>
        <strain evidence="5">DSM 15053</strain>
    </source>
</reference>
<dbReference type="InterPro" id="IPR013785">
    <property type="entry name" value="Aldolase_TIM"/>
</dbReference>
<feature type="active site" description="Proton donor/acceptor" evidence="3">
    <location>
        <position position="136"/>
    </location>
</feature>
<dbReference type="Gene3D" id="3.20.20.70">
    <property type="entry name" value="Aldolase class I"/>
    <property type="match status" value="1"/>
</dbReference>
<sequence>MKKLKGVVPPMITPFDAEGRLDEYNLQKLVEYLSPKVDGLFICGSYGCGPLMTLEERKKVAEIVRKYSAEETMIVVHTGALTTKDTTELTLHAAEIGCDTAAAVGPYYFHYGDEELIRYYTDVIDAAGERIPFYAYHNPKFQGYETSLNVMKQLKNAGLSGIKDATFDLMNYAIYERELVDDNFDLALGTEALWISAHALGCRAYIPGIGNVFPELCGAMFEASMKEEKEKARELQFLINKLRDIMYLAGSTQLAIYAIAEIRGIMTAYPRRPFLPPTAGEKDAIKEALKELEVI</sequence>
<dbReference type="GO" id="GO:0019262">
    <property type="term" value="P:N-acetylneuraminate catabolic process"/>
    <property type="evidence" value="ECO:0007669"/>
    <property type="project" value="TreeGrafter"/>
</dbReference>
<dbReference type="HOGENOM" id="CLU_049343_6_0_9"/>
<proteinExistence type="inferred from homology"/>
<dbReference type="PRINTS" id="PR00146">
    <property type="entry name" value="DHPICSNTHASE"/>
</dbReference>
<reference evidence="5" key="2">
    <citation type="submission" date="2013-06" db="EMBL/GenBank/DDBJ databases">
        <title>Draft genome sequence of Clostridium hylemonae (DSM 15053).</title>
        <authorList>
            <person name="Sudarsanam P."/>
            <person name="Ley R."/>
            <person name="Guruge J."/>
            <person name="Turnbaugh P.J."/>
            <person name="Mahowald M."/>
            <person name="Liep D."/>
            <person name="Gordon J."/>
        </authorList>
    </citation>
    <scope>NUCLEOTIDE SEQUENCE</scope>
    <source>
        <strain evidence="5">DSM 15053</strain>
    </source>
</reference>
<comment type="caution">
    <text evidence="5">The sequence shown here is derived from an EMBL/GenBank/DDBJ whole genome shotgun (WGS) entry which is preliminary data.</text>
</comment>
<dbReference type="PANTHER" id="PTHR42849">
    <property type="entry name" value="N-ACETYLNEURAMINATE LYASE"/>
    <property type="match status" value="1"/>
</dbReference>
<dbReference type="SUPFAM" id="SSF51569">
    <property type="entry name" value="Aldolase"/>
    <property type="match status" value="1"/>
</dbReference>
<protein>
    <submittedName>
        <fullName evidence="5">Dihydrodipicolinate synthetase family</fullName>
    </submittedName>
</protein>
<organism evidence="5 6">
    <name type="scientific">[Clostridium] hylemonae DSM 15053</name>
    <dbReference type="NCBI Taxonomy" id="553973"/>
    <lineage>
        <taxon>Bacteria</taxon>
        <taxon>Bacillati</taxon>
        <taxon>Bacillota</taxon>
        <taxon>Clostridia</taxon>
        <taxon>Lachnospirales</taxon>
        <taxon>Lachnospiraceae</taxon>
    </lineage>
</organism>
<dbReference type="eggNOG" id="COG0329">
    <property type="taxonomic scope" value="Bacteria"/>
</dbReference>